<evidence type="ECO:0000313" key="2">
    <source>
        <dbReference type="Proteomes" id="UP000887116"/>
    </source>
</evidence>
<reference evidence="1" key="1">
    <citation type="submission" date="2020-07" db="EMBL/GenBank/DDBJ databases">
        <title>Multicomponent nature underlies the extraordinary mechanical properties of spider dragline silk.</title>
        <authorList>
            <person name="Kono N."/>
            <person name="Nakamura H."/>
            <person name="Mori M."/>
            <person name="Yoshida Y."/>
            <person name="Ohtoshi R."/>
            <person name="Malay A.D."/>
            <person name="Moran D.A.P."/>
            <person name="Tomita M."/>
            <person name="Numata K."/>
            <person name="Arakawa K."/>
        </authorList>
    </citation>
    <scope>NUCLEOTIDE SEQUENCE</scope>
</reference>
<sequence length="90" mass="10092">MSSELTSKYSSSARKSRWNATVTLWKTLGIMPYHTVQLHGGYESFSKDVCQPVMSNARDDSSVCGPTWHVSSTSSLWMKTDDQDNNKVKS</sequence>
<protein>
    <submittedName>
        <fullName evidence="1">Uncharacterized protein</fullName>
    </submittedName>
</protein>
<dbReference type="Proteomes" id="UP000887116">
    <property type="component" value="Unassembled WGS sequence"/>
</dbReference>
<evidence type="ECO:0000313" key="1">
    <source>
        <dbReference type="EMBL" id="GFQ73718.1"/>
    </source>
</evidence>
<dbReference type="AlphaFoldDB" id="A0A8X6F8H6"/>
<comment type="caution">
    <text evidence="1">The sequence shown here is derived from an EMBL/GenBank/DDBJ whole genome shotgun (WGS) entry which is preliminary data.</text>
</comment>
<dbReference type="EMBL" id="BMAO01011442">
    <property type="protein sequence ID" value="GFQ73718.1"/>
    <property type="molecule type" value="Genomic_DNA"/>
</dbReference>
<name>A0A8X6F8H6_TRICU</name>
<accession>A0A8X6F8H6</accession>
<proteinExistence type="predicted"/>
<organism evidence="1 2">
    <name type="scientific">Trichonephila clavata</name>
    <name type="common">Joro spider</name>
    <name type="synonym">Nephila clavata</name>
    <dbReference type="NCBI Taxonomy" id="2740835"/>
    <lineage>
        <taxon>Eukaryota</taxon>
        <taxon>Metazoa</taxon>
        <taxon>Ecdysozoa</taxon>
        <taxon>Arthropoda</taxon>
        <taxon>Chelicerata</taxon>
        <taxon>Arachnida</taxon>
        <taxon>Araneae</taxon>
        <taxon>Araneomorphae</taxon>
        <taxon>Entelegynae</taxon>
        <taxon>Araneoidea</taxon>
        <taxon>Nephilidae</taxon>
        <taxon>Trichonephila</taxon>
    </lineage>
</organism>
<keyword evidence="2" id="KW-1185">Reference proteome</keyword>
<gene>
    <name evidence="1" type="ORF">TNCT_306781</name>
</gene>